<evidence type="ECO:0000256" key="8">
    <source>
        <dbReference type="ARBA" id="ARBA00023012"/>
    </source>
</evidence>
<dbReference type="Gene3D" id="3.40.50.2300">
    <property type="match status" value="2"/>
</dbReference>
<evidence type="ECO:0000256" key="3">
    <source>
        <dbReference type="ARBA" id="ARBA00022553"/>
    </source>
</evidence>
<feature type="domain" description="Histidine kinase" evidence="11">
    <location>
        <begin position="531"/>
        <end position="756"/>
    </location>
</feature>
<organism evidence="12 13">
    <name type="scientific">Clostridium homopropionicum DSM 5847</name>
    <dbReference type="NCBI Taxonomy" id="1121318"/>
    <lineage>
        <taxon>Bacteria</taxon>
        <taxon>Bacillati</taxon>
        <taxon>Bacillota</taxon>
        <taxon>Clostridia</taxon>
        <taxon>Eubacteriales</taxon>
        <taxon>Clostridiaceae</taxon>
        <taxon>Clostridium</taxon>
    </lineage>
</organism>
<dbReference type="Gene3D" id="3.30.565.10">
    <property type="entry name" value="Histidine kinase-like ATPase, C-terminal domain"/>
    <property type="match status" value="1"/>
</dbReference>
<dbReference type="SMART" id="SM00388">
    <property type="entry name" value="HisKA"/>
    <property type="match status" value="1"/>
</dbReference>
<dbReference type="CDD" id="cd16922">
    <property type="entry name" value="HATPase_EvgS-ArcB-TorS-like"/>
    <property type="match status" value="1"/>
</dbReference>
<evidence type="ECO:0000256" key="5">
    <source>
        <dbReference type="ARBA" id="ARBA00022741"/>
    </source>
</evidence>
<dbReference type="InterPro" id="IPR003594">
    <property type="entry name" value="HATPase_dom"/>
</dbReference>
<evidence type="ECO:0000256" key="6">
    <source>
        <dbReference type="ARBA" id="ARBA00022777"/>
    </source>
</evidence>
<reference evidence="13" key="1">
    <citation type="submission" date="2015-08" db="EMBL/GenBank/DDBJ databases">
        <title>Genome sequence of the strict anaerobe Clostridium homopropionicum LuHBu1 (DSM 5847T).</title>
        <authorList>
            <person name="Poehlein A."/>
            <person name="Beck M."/>
            <person name="Schiel-Bengelsdorf B."/>
            <person name="Bengelsdorf F.R."/>
            <person name="Daniel R."/>
            <person name="Duerre P."/>
        </authorList>
    </citation>
    <scope>NUCLEOTIDE SEQUENCE [LARGE SCALE GENOMIC DNA]</scope>
    <source>
        <strain evidence="13">DSM 5847</strain>
    </source>
</reference>
<dbReference type="EC" id="2.7.13.3" evidence="2"/>
<dbReference type="InterPro" id="IPR000014">
    <property type="entry name" value="PAS"/>
</dbReference>
<evidence type="ECO:0000256" key="1">
    <source>
        <dbReference type="ARBA" id="ARBA00000085"/>
    </source>
</evidence>
<dbReference type="InterPro" id="IPR005467">
    <property type="entry name" value="His_kinase_dom"/>
</dbReference>
<dbReference type="Pfam" id="PF08448">
    <property type="entry name" value="PAS_4"/>
    <property type="match status" value="1"/>
</dbReference>
<dbReference type="InterPro" id="IPR050736">
    <property type="entry name" value="Sensor_HK_Regulatory"/>
</dbReference>
<dbReference type="STRING" id="36844.SAMN04488501_10932"/>
<dbReference type="Gene3D" id="3.30.450.20">
    <property type="entry name" value="PAS domain"/>
    <property type="match status" value="1"/>
</dbReference>
<dbReference type="RefSeq" id="WP_074782874.1">
    <property type="nucleotide sequence ID" value="NZ_LHUR01000031.1"/>
</dbReference>
<dbReference type="CDD" id="cd00130">
    <property type="entry name" value="PAS"/>
    <property type="match status" value="1"/>
</dbReference>
<dbReference type="Pfam" id="PF00512">
    <property type="entry name" value="HisKA"/>
    <property type="match status" value="1"/>
</dbReference>
<dbReference type="PRINTS" id="PR00344">
    <property type="entry name" value="BCTRLSENSOR"/>
</dbReference>
<dbReference type="CDD" id="cd00082">
    <property type="entry name" value="HisKA"/>
    <property type="match status" value="1"/>
</dbReference>
<keyword evidence="6" id="KW-0418">Kinase</keyword>
<proteinExistence type="predicted"/>
<dbReference type="InterPro" id="IPR007487">
    <property type="entry name" value="ABC_transpt-TYRBP-like"/>
</dbReference>
<keyword evidence="13" id="KW-1185">Reference proteome</keyword>
<gene>
    <name evidence="12" type="primary">phoR_4</name>
    <name evidence="12" type="ORF">CLHOM_27210</name>
</gene>
<feature type="transmembrane region" description="Helical" evidence="9">
    <location>
        <begin position="352"/>
        <end position="371"/>
    </location>
</feature>
<keyword evidence="4 12" id="KW-0808">Transferase</keyword>
<dbReference type="AlphaFoldDB" id="A0A0L6Z7N4"/>
<dbReference type="InterPro" id="IPR004358">
    <property type="entry name" value="Sig_transdc_His_kin-like_C"/>
</dbReference>
<dbReference type="EMBL" id="LHUR01000031">
    <property type="protein sequence ID" value="KOA18981.1"/>
    <property type="molecule type" value="Genomic_DNA"/>
</dbReference>
<dbReference type="SUPFAM" id="SSF55874">
    <property type="entry name" value="ATPase domain of HSP90 chaperone/DNA topoisomerase II/histidine kinase"/>
    <property type="match status" value="1"/>
</dbReference>
<comment type="catalytic activity">
    <reaction evidence="1">
        <text>ATP + protein L-histidine = ADP + protein N-phospho-L-histidine.</text>
        <dbReference type="EC" id="2.7.13.3"/>
    </reaction>
</comment>
<dbReference type="SUPFAM" id="SSF47384">
    <property type="entry name" value="Homodimeric domain of signal transducing histidine kinase"/>
    <property type="match status" value="1"/>
</dbReference>
<dbReference type="SUPFAM" id="SSF55785">
    <property type="entry name" value="PYP-like sensor domain (PAS domain)"/>
    <property type="match status" value="1"/>
</dbReference>
<evidence type="ECO:0000256" key="2">
    <source>
        <dbReference type="ARBA" id="ARBA00012438"/>
    </source>
</evidence>
<dbReference type="InterPro" id="IPR035965">
    <property type="entry name" value="PAS-like_dom_sf"/>
</dbReference>
<sequence>MNFRGKIIKHFFFIFLVYFFFNSHIAFANTTEEPEKKILILNSYHKDVKWSDDIIAGIKSSLKASDIKFDIHVEYMDTKKFYGENYIKSLYEMYKNKYKNSKFDSIISIDNAAFDFLREYSKELFPNTPMVFCGVNYFKDSMLESNSLFTGVVENIPIKETLDLALNLHKNTKNVIIIVSNSVTGKATKNALNEIIPYYVKAFNINFTITENFNLVNDKEELKQHSKDTIALLLSGYTTDYQDNIMTERDGDIILNDVPIPVYATWDFLLNHGVIGGKILSGKSHGEVVGLLTSRVLMGINPSNIPVVKNSESQYVFDYKQLLKYSIKSAYLPKNSIINNLPIKSYTIPTQLIWFFVILIITLLSFLILNISERRDAKAALIESEERLRTLINTFPALICLKDSKGRWVETNKAAIEFFNLDPVLWKGKTDKELLELNDVYIEGILKYQNFDNLALKKAQVTKHTEVFKKDTEEEKILEIIKMPIIDANNNSNSLVVIGQDITSLVKAQENKRLLNELVAYENLRTEFFANLSHELRTPLNVILSALQYIELIHANYNEHQHNNFESYSKYTSIMKQNCYRLVRIVNNLIDITKIDSGYFELELENYNIVEVIEEISLSVASYAETNGLSLIFDTDVEEKIIACDANMIERIILNLISNAIKFTDSGGQISINVYDLSDTIQISVKDTGIGIAEDKQASIFERFIQVDKSLSRNREGSGIGLSLVKSLVELHGGTIKLISELNKGSSFIISLPVYVIPDKEIKLYSDTVNHLSSEEKINIEFSDIY</sequence>
<keyword evidence="9" id="KW-0812">Transmembrane</keyword>
<dbReference type="Pfam" id="PF02518">
    <property type="entry name" value="HATPase_c"/>
    <property type="match status" value="1"/>
</dbReference>
<evidence type="ECO:0000313" key="13">
    <source>
        <dbReference type="Proteomes" id="UP000037043"/>
    </source>
</evidence>
<dbReference type="PROSITE" id="PS50109">
    <property type="entry name" value="HIS_KIN"/>
    <property type="match status" value="1"/>
</dbReference>
<evidence type="ECO:0000256" key="4">
    <source>
        <dbReference type="ARBA" id="ARBA00022679"/>
    </source>
</evidence>
<dbReference type="PANTHER" id="PTHR43711">
    <property type="entry name" value="TWO-COMPONENT HISTIDINE KINASE"/>
    <property type="match status" value="1"/>
</dbReference>
<name>A0A0L6Z7N4_9CLOT</name>
<feature type="chain" id="PRO_5005570235" description="histidine kinase" evidence="10">
    <location>
        <begin position="29"/>
        <end position="786"/>
    </location>
</feature>
<keyword evidence="7" id="KW-0067">ATP-binding</keyword>
<dbReference type="PATRIC" id="fig|1121318.3.peg.2734"/>
<dbReference type="Proteomes" id="UP000037043">
    <property type="component" value="Unassembled WGS sequence"/>
</dbReference>
<evidence type="ECO:0000256" key="10">
    <source>
        <dbReference type="SAM" id="SignalP"/>
    </source>
</evidence>
<evidence type="ECO:0000256" key="9">
    <source>
        <dbReference type="SAM" id="Phobius"/>
    </source>
</evidence>
<dbReference type="InterPro" id="IPR036890">
    <property type="entry name" value="HATPase_C_sf"/>
</dbReference>
<dbReference type="InterPro" id="IPR003661">
    <property type="entry name" value="HisK_dim/P_dom"/>
</dbReference>
<keyword evidence="3" id="KW-0597">Phosphoprotein</keyword>
<dbReference type="NCBIfam" id="TIGR00229">
    <property type="entry name" value="sensory_box"/>
    <property type="match status" value="1"/>
</dbReference>
<dbReference type="Gene3D" id="1.10.287.130">
    <property type="match status" value="1"/>
</dbReference>
<dbReference type="SMART" id="SM00387">
    <property type="entry name" value="HATPase_c"/>
    <property type="match status" value="1"/>
</dbReference>
<dbReference type="SMART" id="SM00091">
    <property type="entry name" value="PAS"/>
    <property type="match status" value="1"/>
</dbReference>
<comment type="caution">
    <text evidence="12">The sequence shown here is derived from an EMBL/GenBank/DDBJ whole genome shotgun (WGS) entry which is preliminary data.</text>
</comment>
<dbReference type="InterPro" id="IPR013656">
    <property type="entry name" value="PAS_4"/>
</dbReference>
<feature type="signal peptide" evidence="10">
    <location>
        <begin position="1"/>
        <end position="28"/>
    </location>
</feature>
<accession>A0A0L6Z7N4</accession>
<evidence type="ECO:0000259" key="11">
    <source>
        <dbReference type="PROSITE" id="PS50109"/>
    </source>
</evidence>
<dbReference type="GO" id="GO:0005524">
    <property type="term" value="F:ATP binding"/>
    <property type="evidence" value="ECO:0007669"/>
    <property type="project" value="UniProtKB-KW"/>
</dbReference>
<keyword evidence="5" id="KW-0547">Nucleotide-binding</keyword>
<dbReference type="FunFam" id="3.30.565.10:FF:000037">
    <property type="entry name" value="Hybrid sensor histidine kinase/response regulator"/>
    <property type="match status" value="1"/>
</dbReference>
<evidence type="ECO:0000313" key="12">
    <source>
        <dbReference type="EMBL" id="KOA18981.1"/>
    </source>
</evidence>
<dbReference type="InterPro" id="IPR036097">
    <property type="entry name" value="HisK_dim/P_sf"/>
</dbReference>
<dbReference type="PANTHER" id="PTHR43711:SF26">
    <property type="entry name" value="SENSOR HISTIDINE KINASE RCSC"/>
    <property type="match status" value="1"/>
</dbReference>
<keyword evidence="8" id="KW-0902">Two-component regulatory system</keyword>
<keyword evidence="9" id="KW-0472">Membrane</keyword>
<dbReference type="Pfam" id="PF04392">
    <property type="entry name" value="ABC_sub_bind"/>
    <property type="match status" value="1"/>
</dbReference>
<dbReference type="GO" id="GO:0000155">
    <property type="term" value="F:phosphorelay sensor kinase activity"/>
    <property type="evidence" value="ECO:0007669"/>
    <property type="project" value="InterPro"/>
</dbReference>
<evidence type="ECO:0000256" key="7">
    <source>
        <dbReference type="ARBA" id="ARBA00022840"/>
    </source>
</evidence>
<protein>
    <recommendedName>
        <fullName evidence="2">histidine kinase</fullName>
        <ecNumber evidence="2">2.7.13.3</ecNumber>
    </recommendedName>
</protein>
<keyword evidence="9" id="KW-1133">Transmembrane helix</keyword>
<keyword evidence="10" id="KW-0732">Signal</keyword>